<name>A0A1H1H1F4_9BURK</name>
<protein>
    <submittedName>
        <fullName evidence="1">Uncharacterized protein</fullName>
    </submittedName>
</protein>
<evidence type="ECO:0000313" key="2">
    <source>
        <dbReference type="Proteomes" id="UP000183487"/>
    </source>
</evidence>
<dbReference type="Proteomes" id="UP000183487">
    <property type="component" value="Unassembled WGS sequence"/>
</dbReference>
<evidence type="ECO:0000313" key="1">
    <source>
        <dbReference type="EMBL" id="SDR18908.1"/>
    </source>
</evidence>
<reference evidence="2" key="1">
    <citation type="submission" date="2016-10" db="EMBL/GenBank/DDBJ databases">
        <authorList>
            <person name="Varghese N."/>
            <person name="Submissions S."/>
        </authorList>
    </citation>
    <scope>NUCLEOTIDE SEQUENCE [LARGE SCALE GENOMIC DNA]</scope>
    <source>
        <strain evidence="2">GAS106B</strain>
    </source>
</reference>
<sequence>MNLKAIIQKIASWFKSETAAIEQRVEIDVTQLESTIKADVAEVRASAPTMTLDEISAELHQIYERAILMSTPAADTQAAVATTGNNVNTAVQLALALKAIDPSLSVEAVQAATSAALTAAYPVAAA</sequence>
<dbReference type="OrthoDB" id="9114954at2"/>
<dbReference type="EMBL" id="FNKP01000002">
    <property type="protein sequence ID" value="SDR18908.1"/>
    <property type="molecule type" value="Genomic_DNA"/>
</dbReference>
<accession>A0A1H1H1F4</accession>
<dbReference type="RefSeq" id="WP_074766860.1">
    <property type="nucleotide sequence ID" value="NZ_FNKP01000002.1"/>
</dbReference>
<keyword evidence="2" id="KW-1185">Reference proteome</keyword>
<proteinExistence type="predicted"/>
<gene>
    <name evidence="1" type="ORF">SAMN05443245_3424</name>
</gene>
<dbReference type="AlphaFoldDB" id="A0A1H1H1F4"/>
<organism evidence="1 2">
    <name type="scientific">Paraburkholderia fungorum</name>
    <dbReference type="NCBI Taxonomy" id="134537"/>
    <lineage>
        <taxon>Bacteria</taxon>
        <taxon>Pseudomonadati</taxon>
        <taxon>Pseudomonadota</taxon>
        <taxon>Betaproteobacteria</taxon>
        <taxon>Burkholderiales</taxon>
        <taxon>Burkholderiaceae</taxon>
        <taxon>Paraburkholderia</taxon>
    </lineage>
</organism>